<accession>A0ABT4Q6U8</accession>
<gene>
    <name evidence="2" type="ORF">O9H85_09265</name>
</gene>
<dbReference type="Proteomes" id="UP001527882">
    <property type="component" value="Unassembled WGS sequence"/>
</dbReference>
<organism evidence="2 3">
    <name type="scientific">Paenibacillus gyeongsangnamensis</name>
    <dbReference type="NCBI Taxonomy" id="3388067"/>
    <lineage>
        <taxon>Bacteria</taxon>
        <taxon>Bacillati</taxon>
        <taxon>Bacillota</taxon>
        <taxon>Bacilli</taxon>
        <taxon>Bacillales</taxon>
        <taxon>Paenibacillaceae</taxon>
        <taxon>Paenibacillus</taxon>
    </lineage>
</organism>
<evidence type="ECO:0000313" key="3">
    <source>
        <dbReference type="Proteomes" id="UP001527882"/>
    </source>
</evidence>
<evidence type="ECO:0000259" key="1">
    <source>
        <dbReference type="Pfam" id="PF12674"/>
    </source>
</evidence>
<proteinExistence type="predicted"/>
<dbReference type="InterPro" id="IPR025868">
    <property type="entry name" value="Zn_ribbon_dom_put"/>
</dbReference>
<reference evidence="2 3" key="1">
    <citation type="submission" date="2022-12" db="EMBL/GenBank/DDBJ databases">
        <title>Draft genome sequence of Paenibacillus sp. dW9.</title>
        <authorList>
            <person name="Choi E.-W."/>
            <person name="Kim D.-U."/>
        </authorList>
    </citation>
    <scope>NUCLEOTIDE SEQUENCE [LARGE SCALE GENOMIC DNA]</scope>
    <source>
        <strain evidence="3">dW9</strain>
    </source>
</reference>
<dbReference type="RefSeq" id="WP_269881254.1">
    <property type="nucleotide sequence ID" value="NZ_JAQAGZ010000005.1"/>
</dbReference>
<dbReference type="EMBL" id="JAQAGZ010000005">
    <property type="protein sequence ID" value="MCZ8512597.1"/>
    <property type="molecule type" value="Genomic_DNA"/>
</dbReference>
<protein>
    <submittedName>
        <fullName evidence="2">Zinc ribbon domain-containing protein</fullName>
    </submittedName>
</protein>
<dbReference type="Pfam" id="PF12674">
    <property type="entry name" value="Zn_ribbon_2"/>
    <property type="match status" value="1"/>
</dbReference>
<feature type="domain" description="Putative zinc ribbon" evidence="1">
    <location>
        <begin position="10"/>
        <end position="87"/>
    </location>
</feature>
<evidence type="ECO:0000313" key="2">
    <source>
        <dbReference type="EMBL" id="MCZ8512597.1"/>
    </source>
</evidence>
<comment type="caution">
    <text evidence="2">The sequence shown here is derived from an EMBL/GenBank/DDBJ whole genome shotgun (WGS) entry which is preliminary data.</text>
</comment>
<name>A0ABT4Q6U8_9BACL</name>
<sequence length="90" mass="10351">MLAAHTYKNCQSCGMPLARDEHRGGTELSGERSKKYCSHCYLNGEFTLPDLTAAQMQQRVQQKLVEFGFPRFLTGLFTRNIPKLERWSKP</sequence>
<keyword evidence="3" id="KW-1185">Reference proteome</keyword>